<accession>A0A6G1KD58</accession>
<feature type="transmembrane region" description="Helical" evidence="6">
    <location>
        <begin position="178"/>
        <end position="196"/>
    </location>
</feature>
<dbReference type="InterPro" id="IPR036259">
    <property type="entry name" value="MFS_trans_sf"/>
</dbReference>
<dbReference type="Gene3D" id="1.20.1250.20">
    <property type="entry name" value="MFS general substrate transporter like domains"/>
    <property type="match status" value="1"/>
</dbReference>
<keyword evidence="4 6" id="KW-0472">Membrane</keyword>
<dbReference type="PANTHER" id="PTHR23507:SF1">
    <property type="entry name" value="FI18259P1-RELATED"/>
    <property type="match status" value="1"/>
</dbReference>
<feature type="transmembrane region" description="Helical" evidence="6">
    <location>
        <begin position="462"/>
        <end position="484"/>
    </location>
</feature>
<dbReference type="SUPFAM" id="SSF103473">
    <property type="entry name" value="MFS general substrate transporter"/>
    <property type="match status" value="1"/>
</dbReference>
<evidence type="ECO:0000256" key="2">
    <source>
        <dbReference type="ARBA" id="ARBA00022692"/>
    </source>
</evidence>
<organism evidence="8 9">
    <name type="scientific">Pleomassaria siparia CBS 279.74</name>
    <dbReference type="NCBI Taxonomy" id="1314801"/>
    <lineage>
        <taxon>Eukaryota</taxon>
        <taxon>Fungi</taxon>
        <taxon>Dikarya</taxon>
        <taxon>Ascomycota</taxon>
        <taxon>Pezizomycotina</taxon>
        <taxon>Dothideomycetes</taxon>
        <taxon>Pleosporomycetidae</taxon>
        <taxon>Pleosporales</taxon>
        <taxon>Pleomassariaceae</taxon>
        <taxon>Pleomassaria</taxon>
    </lineage>
</organism>
<dbReference type="Pfam" id="PF07690">
    <property type="entry name" value="MFS_1"/>
    <property type="match status" value="1"/>
</dbReference>
<evidence type="ECO:0000256" key="4">
    <source>
        <dbReference type="ARBA" id="ARBA00023136"/>
    </source>
</evidence>
<feature type="transmembrane region" description="Helical" evidence="6">
    <location>
        <begin position="374"/>
        <end position="407"/>
    </location>
</feature>
<protein>
    <submittedName>
        <fullName evidence="8">MFS general substrate transporter</fullName>
    </submittedName>
</protein>
<dbReference type="PANTHER" id="PTHR23507">
    <property type="entry name" value="ZGC:174356"/>
    <property type="match status" value="1"/>
</dbReference>
<dbReference type="InterPro" id="IPR011701">
    <property type="entry name" value="MFS"/>
</dbReference>
<sequence>MQQHRYTIPLIYLTTFLFLLGETLQPAPRIQIYEDILCDAHYRTHGAPLHSHMVTTSTDTHAHAHDAHDCKIPAIQHQLSLLLGVERFSILIPSLLALPFAALADRYGHQLVLVLALGGVLLEDAYALVICRFPAVFPLRLIWAHFVFNLIGGGFTMVVTLLHVVAAREVEAERRTGVFLRIRAAGVGASVLGYVGAGVGMRVSGGAWVPWGIGLVCLGGAVGVAIVVLLSRGGGKSVTDDDEDEDDVNVNTNANANANNAERPQQRQQQQQQQQGGQKWQSLIRNPHILRILILVFLTQLGFDAMPLIMAVYVSKRFGWSFSNASFLNALDMAMELTTLLVILPLLLGAWTRSRESRGGALSEFTKAKRISQLSIGALAAGSLCLGFAPVIGVAVFGILLLALGTGQDSTLRSMSTDLVPPSSISLVYSAITMLRAIGGSVSGPLYAALYNVGLARGGDAWLGLPFLVAGALFVAALGVAVGIGGGGDGDGEEGEGEEEALLARQ</sequence>
<evidence type="ECO:0000256" key="6">
    <source>
        <dbReference type="SAM" id="Phobius"/>
    </source>
</evidence>
<evidence type="ECO:0000313" key="8">
    <source>
        <dbReference type="EMBL" id="KAF2710758.1"/>
    </source>
</evidence>
<evidence type="ECO:0000256" key="3">
    <source>
        <dbReference type="ARBA" id="ARBA00022989"/>
    </source>
</evidence>
<name>A0A6G1KD58_9PLEO</name>
<evidence type="ECO:0000256" key="1">
    <source>
        <dbReference type="ARBA" id="ARBA00004141"/>
    </source>
</evidence>
<evidence type="ECO:0000313" key="9">
    <source>
        <dbReference type="Proteomes" id="UP000799428"/>
    </source>
</evidence>
<feature type="transmembrane region" description="Helical" evidence="6">
    <location>
        <begin position="289"/>
        <end position="313"/>
    </location>
</feature>
<keyword evidence="9" id="KW-1185">Reference proteome</keyword>
<feature type="transmembrane region" description="Helical" evidence="6">
    <location>
        <begin position="208"/>
        <end position="230"/>
    </location>
</feature>
<dbReference type="Proteomes" id="UP000799428">
    <property type="component" value="Unassembled WGS sequence"/>
</dbReference>
<gene>
    <name evidence="8" type="ORF">K504DRAFT_500701</name>
</gene>
<feature type="transmembrane region" description="Helical" evidence="6">
    <location>
        <begin position="141"/>
        <end position="166"/>
    </location>
</feature>
<feature type="chain" id="PRO_5026048207" evidence="7">
    <location>
        <begin position="22"/>
        <end position="506"/>
    </location>
</feature>
<keyword evidence="2 6" id="KW-0812">Transmembrane</keyword>
<dbReference type="GO" id="GO:0016020">
    <property type="term" value="C:membrane"/>
    <property type="evidence" value="ECO:0007669"/>
    <property type="project" value="UniProtKB-SubCell"/>
</dbReference>
<feature type="signal peptide" evidence="7">
    <location>
        <begin position="1"/>
        <end position="21"/>
    </location>
</feature>
<proteinExistence type="predicted"/>
<evidence type="ECO:0000256" key="5">
    <source>
        <dbReference type="SAM" id="MobiDB-lite"/>
    </source>
</evidence>
<keyword evidence="7" id="KW-0732">Signal</keyword>
<evidence type="ECO:0000256" key="7">
    <source>
        <dbReference type="SAM" id="SignalP"/>
    </source>
</evidence>
<dbReference type="EMBL" id="MU005768">
    <property type="protein sequence ID" value="KAF2710758.1"/>
    <property type="molecule type" value="Genomic_DNA"/>
</dbReference>
<feature type="transmembrane region" description="Helical" evidence="6">
    <location>
        <begin position="333"/>
        <end position="353"/>
    </location>
</feature>
<keyword evidence="3 6" id="KW-1133">Transmembrane helix</keyword>
<feature type="transmembrane region" description="Helical" evidence="6">
    <location>
        <begin position="111"/>
        <end position="135"/>
    </location>
</feature>
<comment type="subcellular location">
    <subcellularLocation>
        <location evidence="1">Membrane</location>
        <topology evidence="1">Multi-pass membrane protein</topology>
    </subcellularLocation>
</comment>
<reference evidence="8" key="1">
    <citation type="journal article" date="2020" name="Stud. Mycol.">
        <title>101 Dothideomycetes genomes: a test case for predicting lifestyles and emergence of pathogens.</title>
        <authorList>
            <person name="Haridas S."/>
            <person name="Albert R."/>
            <person name="Binder M."/>
            <person name="Bloem J."/>
            <person name="Labutti K."/>
            <person name="Salamov A."/>
            <person name="Andreopoulos B."/>
            <person name="Baker S."/>
            <person name="Barry K."/>
            <person name="Bills G."/>
            <person name="Bluhm B."/>
            <person name="Cannon C."/>
            <person name="Castanera R."/>
            <person name="Culley D."/>
            <person name="Daum C."/>
            <person name="Ezra D."/>
            <person name="Gonzalez J."/>
            <person name="Henrissat B."/>
            <person name="Kuo A."/>
            <person name="Liang C."/>
            <person name="Lipzen A."/>
            <person name="Lutzoni F."/>
            <person name="Magnuson J."/>
            <person name="Mondo S."/>
            <person name="Nolan M."/>
            <person name="Ohm R."/>
            <person name="Pangilinan J."/>
            <person name="Park H.-J."/>
            <person name="Ramirez L."/>
            <person name="Alfaro M."/>
            <person name="Sun H."/>
            <person name="Tritt A."/>
            <person name="Yoshinaga Y."/>
            <person name="Zwiers L.-H."/>
            <person name="Turgeon B."/>
            <person name="Goodwin S."/>
            <person name="Spatafora J."/>
            <person name="Crous P."/>
            <person name="Grigoriev I."/>
        </authorList>
    </citation>
    <scope>NUCLEOTIDE SEQUENCE</scope>
    <source>
        <strain evidence="8">CBS 279.74</strain>
    </source>
</reference>
<feature type="region of interest" description="Disordered" evidence="5">
    <location>
        <begin position="254"/>
        <end position="277"/>
    </location>
</feature>
<dbReference type="OrthoDB" id="194139at2759"/>
<feature type="transmembrane region" description="Helical" evidence="6">
    <location>
        <begin position="427"/>
        <end position="450"/>
    </location>
</feature>
<dbReference type="GO" id="GO:0022857">
    <property type="term" value="F:transmembrane transporter activity"/>
    <property type="evidence" value="ECO:0007669"/>
    <property type="project" value="InterPro"/>
</dbReference>
<dbReference type="AlphaFoldDB" id="A0A6G1KD58"/>